<comment type="similarity">
    <text evidence="5">Belongs to the CAF1 family.</text>
</comment>
<evidence type="ECO:0000256" key="8">
    <source>
        <dbReference type="ARBA" id="ARBA00022490"/>
    </source>
</evidence>
<dbReference type="EMBL" id="GISG01083789">
    <property type="protein sequence ID" value="MBA4632701.1"/>
    <property type="molecule type" value="Transcribed_RNA"/>
</dbReference>
<dbReference type="EC" id="3.1.13.4" evidence="7"/>
<reference evidence="18" key="2">
    <citation type="submission" date="2020-07" db="EMBL/GenBank/DDBJ databases">
        <authorList>
            <person name="Vera ALvarez R."/>
            <person name="Arias-Moreno D.M."/>
            <person name="Jimenez-Jacinto V."/>
            <person name="Jimenez-Bremont J.F."/>
            <person name="Swaminathan K."/>
            <person name="Moose S.P."/>
            <person name="Guerrero-Gonzalez M.L."/>
            <person name="Marino-Ramirez L."/>
            <person name="Landsman D."/>
            <person name="Rodriguez-Kessler M."/>
            <person name="Delgado-Sanchez P."/>
        </authorList>
    </citation>
    <scope>NUCLEOTIDE SEQUENCE</scope>
    <source>
        <tissue evidence="18">Cladode</tissue>
    </source>
</reference>
<proteinExistence type="inferred from homology"/>
<evidence type="ECO:0000256" key="16">
    <source>
        <dbReference type="ARBA" id="ARBA00023242"/>
    </source>
</evidence>
<protein>
    <recommendedName>
        <fullName evidence="7">poly(A)-specific ribonuclease</fullName>
        <ecNumber evidence="7">3.1.13.4</ecNumber>
    </recommendedName>
</protein>
<dbReference type="InterPro" id="IPR012337">
    <property type="entry name" value="RNaseH-like_sf"/>
</dbReference>
<evidence type="ECO:0000256" key="3">
    <source>
        <dbReference type="ARBA" id="ARBA00004123"/>
    </source>
</evidence>
<evidence type="ECO:0000256" key="4">
    <source>
        <dbReference type="ARBA" id="ARBA00004496"/>
    </source>
</evidence>
<keyword evidence="15" id="KW-0804">Transcription</keyword>
<dbReference type="GO" id="GO:0004535">
    <property type="term" value="F:poly(A)-specific ribonuclease activity"/>
    <property type="evidence" value="ECO:0007669"/>
    <property type="project" value="UniProtKB-EC"/>
</dbReference>
<evidence type="ECO:0000313" key="18">
    <source>
        <dbReference type="EMBL" id="MBA4632701.1"/>
    </source>
</evidence>
<comment type="subunit">
    <text evidence="6">Component of the CCR4-NOT complex, at least composed of CRR4 and CAF1 proteins.</text>
</comment>
<evidence type="ECO:0000256" key="1">
    <source>
        <dbReference type="ARBA" id="ARBA00001663"/>
    </source>
</evidence>
<keyword evidence="14" id="KW-0805">Transcription regulation</keyword>
<keyword evidence="11 18" id="KW-0378">Hydrolase</keyword>
<name>A0A7C9D330_OPUST</name>
<evidence type="ECO:0000256" key="6">
    <source>
        <dbReference type="ARBA" id="ARBA00011757"/>
    </source>
</evidence>
<evidence type="ECO:0000256" key="2">
    <source>
        <dbReference type="ARBA" id="ARBA00001968"/>
    </source>
</evidence>
<dbReference type="GO" id="GO:0005737">
    <property type="term" value="C:cytoplasm"/>
    <property type="evidence" value="ECO:0007669"/>
    <property type="project" value="UniProtKB-SubCell"/>
</dbReference>
<dbReference type="Gene3D" id="3.30.420.10">
    <property type="entry name" value="Ribonuclease H-like superfamily/Ribonuclease H"/>
    <property type="match status" value="1"/>
</dbReference>
<dbReference type="InterPro" id="IPR039637">
    <property type="entry name" value="CNOT7/CNOT8/Pop2"/>
</dbReference>
<dbReference type="InterPro" id="IPR036397">
    <property type="entry name" value="RNaseH_sf"/>
</dbReference>
<dbReference type="Pfam" id="PF04857">
    <property type="entry name" value="CAF1"/>
    <property type="match status" value="1"/>
</dbReference>
<keyword evidence="9" id="KW-0540">Nuclease</keyword>
<dbReference type="GO" id="GO:0005634">
    <property type="term" value="C:nucleus"/>
    <property type="evidence" value="ECO:0007669"/>
    <property type="project" value="UniProtKB-SubCell"/>
</dbReference>
<evidence type="ECO:0000256" key="10">
    <source>
        <dbReference type="ARBA" id="ARBA00022723"/>
    </source>
</evidence>
<dbReference type="GO" id="GO:0030014">
    <property type="term" value="C:CCR4-NOT complex"/>
    <property type="evidence" value="ECO:0007669"/>
    <property type="project" value="InterPro"/>
</dbReference>
<comment type="cofactor">
    <cofactor evidence="2">
        <name>a divalent metal cation</name>
        <dbReference type="ChEBI" id="CHEBI:60240"/>
    </cofactor>
</comment>
<reference evidence="18" key="1">
    <citation type="journal article" date="2013" name="J. Plant Res.">
        <title>Effect of fungi and light on seed germination of three Opuntia species from semiarid lands of central Mexico.</title>
        <authorList>
            <person name="Delgado-Sanchez P."/>
            <person name="Jimenez-Bremont J.F."/>
            <person name="Guerrero-Gonzalez Mde L."/>
            <person name="Flores J."/>
        </authorList>
    </citation>
    <scope>NUCLEOTIDE SEQUENCE</scope>
    <source>
        <tissue evidence="18">Cladode</tissue>
    </source>
</reference>
<comment type="function">
    <text evidence="17">Ubiquitous transcription factor required for a diverse set of processes. It is a component of the CCR4 complex involved in the control of gene expression.</text>
</comment>
<evidence type="ECO:0000256" key="15">
    <source>
        <dbReference type="ARBA" id="ARBA00023163"/>
    </source>
</evidence>
<keyword evidence="16" id="KW-0539">Nucleus</keyword>
<evidence type="ECO:0000256" key="7">
    <source>
        <dbReference type="ARBA" id="ARBA00012161"/>
    </source>
</evidence>
<keyword evidence="10" id="KW-0479">Metal-binding</keyword>
<dbReference type="SUPFAM" id="SSF53098">
    <property type="entry name" value="Ribonuclease H-like"/>
    <property type="match status" value="1"/>
</dbReference>
<evidence type="ECO:0000256" key="14">
    <source>
        <dbReference type="ARBA" id="ARBA00023015"/>
    </source>
</evidence>
<comment type="subcellular location">
    <subcellularLocation>
        <location evidence="4">Cytoplasm</location>
    </subcellularLocation>
    <subcellularLocation>
        <location evidence="3">Nucleus</location>
    </subcellularLocation>
</comment>
<evidence type="ECO:0000256" key="13">
    <source>
        <dbReference type="ARBA" id="ARBA00022884"/>
    </source>
</evidence>
<dbReference type="AlphaFoldDB" id="A0A7C9D330"/>
<organism evidence="18">
    <name type="scientific">Opuntia streptacantha</name>
    <name type="common">Prickly pear cactus</name>
    <name type="synonym">Opuntia cardona</name>
    <dbReference type="NCBI Taxonomy" id="393608"/>
    <lineage>
        <taxon>Eukaryota</taxon>
        <taxon>Viridiplantae</taxon>
        <taxon>Streptophyta</taxon>
        <taxon>Embryophyta</taxon>
        <taxon>Tracheophyta</taxon>
        <taxon>Spermatophyta</taxon>
        <taxon>Magnoliopsida</taxon>
        <taxon>eudicotyledons</taxon>
        <taxon>Gunneridae</taxon>
        <taxon>Pentapetalae</taxon>
        <taxon>Caryophyllales</taxon>
        <taxon>Cactineae</taxon>
        <taxon>Cactaceae</taxon>
        <taxon>Opuntioideae</taxon>
        <taxon>Opuntia</taxon>
    </lineage>
</organism>
<evidence type="ECO:0000256" key="17">
    <source>
        <dbReference type="ARBA" id="ARBA00025148"/>
    </source>
</evidence>
<accession>A0A7C9D330</accession>
<sequence>MVFMASLEDPMSNNPVTILIREVWHDNLEYEFALIRSLIDDFPFVSMDTEFPGVLFRRIDGDSYNKWISPEMNYLILKQNVDALKMIQLGLTLTDSEGNLPDLGSKKYGFIWQFNFREFDAARDRHAPDSVELLRNNGIDFERNLRDGVDCVRFSELMMSSGLVCNGELVTWVTFHCAYDFGYLVKVLTQRLLPSELADFMTLLRVFFGERVFDVKYMIKFCNGLYGGLDRVSRALELDREVGRSHQAGSDSLLTWRVFQRIRNVHFITEGSGVDKCAGLLYGLEAS</sequence>
<comment type="catalytic activity">
    <reaction evidence="1">
        <text>Exonucleolytic cleavage of poly(A) to 5'-AMP.</text>
        <dbReference type="EC" id="3.1.13.4"/>
    </reaction>
</comment>
<dbReference type="InterPro" id="IPR006941">
    <property type="entry name" value="RNase_CAF1"/>
</dbReference>
<evidence type="ECO:0000256" key="9">
    <source>
        <dbReference type="ARBA" id="ARBA00022722"/>
    </source>
</evidence>
<evidence type="ECO:0000256" key="5">
    <source>
        <dbReference type="ARBA" id="ARBA00008372"/>
    </source>
</evidence>
<dbReference type="PANTHER" id="PTHR10797">
    <property type="entry name" value="CCR4-NOT TRANSCRIPTION COMPLEX SUBUNIT"/>
    <property type="match status" value="1"/>
</dbReference>
<keyword evidence="13" id="KW-0694">RNA-binding</keyword>
<keyword evidence="12" id="KW-0269">Exonuclease</keyword>
<dbReference type="GO" id="GO:0003723">
    <property type="term" value="F:RNA binding"/>
    <property type="evidence" value="ECO:0007669"/>
    <property type="project" value="UniProtKB-KW"/>
</dbReference>
<evidence type="ECO:0000256" key="11">
    <source>
        <dbReference type="ARBA" id="ARBA00022801"/>
    </source>
</evidence>
<evidence type="ECO:0000256" key="12">
    <source>
        <dbReference type="ARBA" id="ARBA00022839"/>
    </source>
</evidence>
<keyword evidence="8" id="KW-0963">Cytoplasm</keyword>
<dbReference type="GO" id="GO:0046872">
    <property type="term" value="F:metal ion binding"/>
    <property type="evidence" value="ECO:0007669"/>
    <property type="project" value="UniProtKB-KW"/>
</dbReference>